<evidence type="ECO:0000256" key="8">
    <source>
        <dbReference type="RuleBase" id="RU003805"/>
    </source>
</evidence>
<evidence type="ECO:0000313" key="11">
    <source>
        <dbReference type="Proteomes" id="UP000017559"/>
    </source>
</evidence>
<geneLocation type="mitochondrion" evidence="10"/>
<dbReference type="GO" id="GO:0003899">
    <property type="term" value="F:DNA-directed RNA polymerase activity"/>
    <property type="evidence" value="ECO:0007669"/>
    <property type="project" value="UniProtKB-EC"/>
</dbReference>
<geneLocation type="plasmid" evidence="10 11">
    <name>pMR3</name>
</geneLocation>
<dbReference type="Gene3D" id="1.10.287.280">
    <property type="match status" value="1"/>
</dbReference>
<dbReference type="PANTHER" id="PTHR10102:SF0">
    <property type="entry name" value="DNA-DIRECTED RNA POLYMERASE, MITOCHONDRIAL"/>
    <property type="match status" value="1"/>
</dbReference>
<keyword evidence="10" id="KW-0614">Plasmid</keyword>
<keyword evidence="4 8" id="KW-0808">Transferase</keyword>
<comment type="catalytic activity">
    <reaction evidence="7 8">
        <text>RNA(n) + a ribonucleoside 5'-triphosphate = RNA(n+1) + diphosphate</text>
        <dbReference type="Rhea" id="RHEA:21248"/>
        <dbReference type="Rhea" id="RHEA-COMP:14527"/>
        <dbReference type="Rhea" id="RHEA-COMP:17342"/>
        <dbReference type="ChEBI" id="CHEBI:33019"/>
        <dbReference type="ChEBI" id="CHEBI:61557"/>
        <dbReference type="ChEBI" id="CHEBI:140395"/>
        <dbReference type="EC" id="2.7.7.6"/>
    </reaction>
</comment>
<dbReference type="PANTHER" id="PTHR10102">
    <property type="entry name" value="DNA-DIRECTED RNA POLYMERASE, MITOCHONDRIAL"/>
    <property type="match status" value="1"/>
</dbReference>
<reference evidence="10" key="1">
    <citation type="submission" date="2010-09" db="EMBL/GenBank/DDBJ databases">
        <authorList>
            <person name="Garcia O."/>
            <person name="Costa G.G.L."/>
            <person name="Tiburcio R.A."/>
            <person name="Medrano F.J."/>
            <person name="Carazzolle M.F."/>
            <person name="Thomazella D.T."/>
            <person name="Schuster S.C."/>
            <person name="Carlson J.E."/>
            <person name="Guiltinan M.J."/>
            <person name="Bailey B.A."/>
            <person name="Mieckowski P."/>
            <person name="Pereira G.A.G."/>
            <person name="Meinhardt L.W."/>
        </authorList>
    </citation>
    <scope>NUCLEOTIDE SEQUENCE</scope>
    <source>
        <plasmid evidence="10">pMR3</plasmid>
    </source>
</reference>
<evidence type="ECO:0000256" key="4">
    <source>
        <dbReference type="ARBA" id="ARBA00022679"/>
    </source>
</evidence>
<gene>
    <name evidence="10" type="primary">rnapol</name>
</gene>
<dbReference type="SUPFAM" id="SSF56672">
    <property type="entry name" value="DNA/RNA polymerases"/>
    <property type="match status" value="1"/>
</dbReference>
<name>F2WVP0_MONRO</name>
<evidence type="ECO:0000256" key="1">
    <source>
        <dbReference type="ARBA" id="ARBA00009493"/>
    </source>
</evidence>
<evidence type="ECO:0000256" key="7">
    <source>
        <dbReference type="ARBA" id="ARBA00048552"/>
    </source>
</evidence>
<evidence type="ECO:0000256" key="2">
    <source>
        <dbReference type="ARBA" id="ARBA00012418"/>
    </source>
</evidence>
<dbReference type="AlphaFoldDB" id="F2WVP0"/>
<dbReference type="EMBL" id="HQ259118">
    <property type="protein sequence ID" value="ADO51622.1"/>
    <property type="molecule type" value="Genomic_DNA"/>
</dbReference>
<dbReference type="PROSITE" id="PS00489">
    <property type="entry name" value="RNA_POL_PHAGE_2"/>
    <property type="match status" value="1"/>
</dbReference>
<keyword evidence="3 8" id="KW-0240">DNA-directed RNA polymerase</keyword>
<dbReference type="InterPro" id="IPR037159">
    <property type="entry name" value="RNA_POL_N_sf"/>
</dbReference>
<dbReference type="GO" id="GO:0034245">
    <property type="term" value="C:mitochondrial DNA-directed RNA polymerase complex"/>
    <property type="evidence" value="ECO:0007669"/>
    <property type="project" value="TreeGrafter"/>
</dbReference>
<dbReference type="Gene3D" id="1.10.150.20">
    <property type="entry name" value="5' to 3' exonuclease, C-terminal subdomain"/>
    <property type="match status" value="1"/>
</dbReference>
<comment type="similarity">
    <text evidence="1 8">Belongs to the phage and mitochondrial RNA polymerase family.</text>
</comment>
<dbReference type="PROSITE" id="PS00900">
    <property type="entry name" value="RNA_POL_PHAGE_1"/>
    <property type="match status" value="1"/>
</dbReference>
<dbReference type="EC" id="2.7.7.6" evidence="2 8"/>
<accession>F2WVP0</accession>
<proteinExistence type="inferred from homology"/>
<evidence type="ECO:0000256" key="3">
    <source>
        <dbReference type="ARBA" id="ARBA00022478"/>
    </source>
</evidence>
<evidence type="ECO:0000256" key="6">
    <source>
        <dbReference type="ARBA" id="ARBA00023163"/>
    </source>
</evidence>
<keyword evidence="10" id="KW-0496">Mitochondrion</keyword>
<dbReference type="Gene3D" id="1.10.1320.10">
    <property type="entry name" value="DNA-directed RNA polymerase, N-terminal domain"/>
    <property type="match status" value="1"/>
</dbReference>
<dbReference type="Proteomes" id="UP000017559">
    <property type="component" value="Plasmid pMR3, Mitochondrial"/>
</dbReference>
<dbReference type="GO" id="GO:0003677">
    <property type="term" value="F:DNA binding"/>
    <property type="evidence" value="ECO:0007669"/>
    <property type="project" value="InterPro"/>
</dbReference>
<evidence type="ECO:0000313" key="10">
    <source>
        <dbReference type="EMBL" id="ADO51622.1"/>
    </source>
</evidence>
<comment type="function">
    <text evidence="8">DNA-dependent RNA polymerase catalyzes the transcription of DNA into RNA using the four ribonucleoside triphosphates as substrates.</text>
</comment>
<dbReference type="InterPro" id="IPR043502">
    <property type="entry name" value="DNA/RNA_pol_sf"/>
</dbReference>
<keyword evidence="11" id="KW-1185">Reference proteome</keyword>
<reference evidence="10" key="2">
    <citation type="journal article" date="2012" name="Fungal Biol.">
        <title>The mitochondrial genome of Moniliophthora roreri, the frosty pod rot pathogen of cacao.</title>
        <authorList>
            <person name="Costa G.G.L."/>
            <person name="Cabrera O.G."/>
            <person name="Tiburcio R.A."/>
            <person name="Medrano F.J."/>
            <person name="Carazzolle M.F."/>
            <person name="Thomazella D.P.T."/>
            <person name="Schuster S.C."/>
            <person name="Carlson J.E."/>
            <person name="Guiltinan M.J."/>
            <person name="Bailey B.A."/>
            <person name="Mieczkowski P."/>
            <person name="Pereira G.A.G."/>
            <person name="Meinhardt L.W."/>
        </authorList>
    </citation>
    <scope>NUCLEOTIDE SEQUENCE [LARGE SCALE GENOMIC DNA]</scope>
    <source>
        <strain>MCA 2997</strain>
        <plasmid>Plasmid pMR3</plasmid>
        <plasmid>Mitochondrial</plasmid>
        <plasmid evidence="10">pMR3</plasmid>
    </source>
</reference>
<evidence type="ECO:0000259" key="9">
    <source>
        <dbReference type="Pfam" id="PF00940"/>
    </source>
</evidence>
<dbReference type="InterPro" id="IPR002092">
    <property type="entry name" value="DNA-dir_Rpol_phage-type"/>
</dbReference>
<keyword evidence="6 8" id="KW-0804">Transcription</keyword>
<keyword evidence="5 8" id="KW-0548">Nucleotidyltransferase</keyword>
<dbReference type="GO" id="GO:0006390">
    <property type="term" value="P:mitochondrial transcription"/>
    <property type="evidence" value="ECO:0007669"/>
    <property type="project" value="TreeGrafter"/>
</dbReference>
<protein>
    <recommendedName>
        <fullName evidence="2 8">DNA-directed RNA polymerase</fullName>
        <ecNumber evidence="2 8">2.7.7.6</ecNumber>
    </recommendedName>
</protein>
<feature type="domain" description="DNA-directed RNA polymerase C-terminal" evidence="9">
    <location>
        <begin position="663"/>
        <end position="1107"/>
    </location>
</feature>
<organism>
    <name type="scientific">Moniliophthora roreri (strain MCA 2997)</name>
    <name type="common">Cocoa frosty pod rot fungus</name>
    <name type="synonym">Crinipellis roreri</name>
    <dbReference type="NCBI Taxonomy" id="1381753"/>
    <lineage>
        <taxon>Eukaryota</taxon>
        <taxon>Fungi</taxon>
        <taxon>Dikarya</taxon>
        <taxon>Basidiomycota</taxon>
        <taxon>Agaricomycotina</taxon>
        <taxon>Agaricomycetes</taxon>
        <taxon>Agaricomycetidae</taxon>
        <taxon>Agaricales</taxon>
        <taxon>Marasmiineae</taxon>
        <taxon>Marasmiaceae</taxon>
        <taxon>Moniliophthora</taxon>
    </lineage>
</organism>
<sequence length="1107" mass="129006">MYSPPIIFKGSFQKNKSKTMLNKNQVQNINSNQEKFTILAISTPISNKNKFGFKSSIATSFVTYKFLIKSEEILERMHYLRLKRFRIFFITEDENIDIQEKFTSIVYQGHSIFLHLLSKEIFFSLSFFEFLFDKEKKNSFEYIFVFKNISWKEICARFAAASIDISSGSNNKKHLLSPLQLKLSLFLACFYNGAQSSMDIVNSFHREFNEMDKKEMDYSTKSAQNQIIDFAKSNEIFKSRVLATYKNSNNEINENNLLNDENENKSSTLSISSMSQQNKNGIRKYHTSSCLFNSKNISTSAVTAEPTPAFKKSVISSYFDSIKEIIDGTINSDENKKYEAQQKLENNWIELIEEKLKDDKFFLNRHQDKVLSSIKSSKETLDIMEENNYLSRKFSTIGGRLNNLDYIILTFSLCLALYSRINYNSLALKIGGEILFHMWNKEVRCKYNHDLSFTEFKNSVKMDTVNILKLGDFFMSLLQTYPHDLFYRNIKIDSYYTNEPYSLNINNDFLEDIKKNIIINPITFPMIVQPKIWTEDTYGGFLSNDSRELDIITGKEEHDHIIENKSLIYQTVNYLNSIKFGVNNMLLEYITSEEGKYILDHIKPDNDLQRTITLEVAKLYSNIPFYLNTHADWRGRIYTQSFFLSYQSGDLSLSLLNFWEGEKVNEEGKFYLYIYGANSHDQNKISKASFKDRIDWVNENYDKIINLDRELILSAESPFIFTAFCLNMREIHNNPNVLIKTPVFLDATCSGIQHLAALMKDLELGTNTNLIESTIEEKPGDIYETLLEPINKAINKFGEENIEYAMLSLVKLTRKEVKAPIMTKVYNVTKYGISNQLQSIFKIKDDENFIDEFYNKPMNEIHKEFLDSFKSNKSKTKFICKGKDGKYIRLSSKEIYKIASIINEQIFVVFPSLNEIYNYFIELAKLAVKLELPMTWITPSGLKITQNYFKQKKKVISISIFGKTKKIVIKENTDKIDKGKQIQSIIPNIIHSLDATHLMNIIKNAINENFNPVITIHDCFGTLPNYMGSLEYRVKKEFVLLYSDNKFLNDYHTRFRQNLEDNQFVIKETNDKSYVLLENDKFLEIPTLPQLGELDLEKIIKSKYMIS</sequence>
<dbReference type="InterPro" id="IPR046950">
    <property type="entry name" value="DNA-dir_Rpol_C_phage-type"/>
</dbReference>
<evidence type="ECO:0000256" key="5">
    <source>
        <dbReference type="ARBA" id="ARBA00022695"/>
    </source>
</evidence>
<dbReference type="Pfam" id="PF00940">
    <property type="entry name" value="RNA_pol"/>
    <property type="match status" value="1"/>
</dbReference>